<keyword evidence="2" id="KW-1185">Reference proteome</keyword>
<reference evidence="1" key="1">
    <citation type="submission" date="2021-07" db="EMBL/GenBank/DDBJ databases">
        <title>Shinella sp. nov., a novel member of the genus Shinella from water.</title>
        <authorList>
            <person name="Deng Y."/>
        </authorList>
    </citation>
    <scope>NUCLEOTIDE SEQUENCE</scope>
    <source>
        <strain evidence="1">CPCC 100929</strain>
    </source>
</reference>
<sequence>MTTLRNDVRWLSPVFVRIGYGAAEAVRSPHDAMNYLHFRWPAHRGRAFDNARTLCADAMENGKPCETAREAFIRACVEASILD</sequence>
<evidence type="ECO:0000313" key="1">
    <source>
        <dbReference type="EMBL" id="MCQ4633762.1"/>
    </source>
</evidence>
<dbReference type="EMBL" id="WHSB02000014">
    <property type="protein sequence ID" value="MCQ4633762.1"/>
    <property type="molecule type" value="Genomic_DNA"/>
</dbReference>
<proteinExistence type="predicted"/>
<accession>A0ABT1RF51</accession>
<organism evidence="1 2">
    <name type="scientific">Shinella lacus</name>
    <dbReference type="NCBI Taxonomy" id="2654216"/>
    <lineage>
        <taxon>Bacteria</taxon>
        <taxon>Pseudomonadati</taxon>
        <taxon>Pseudomonadota</taxon>
        <taxon>Alphaproteobacteria</taxon>
        <taxon>Hyphomicrobiales</taxon>
        <taxon>Rhizobiaceae</taxon>
        <taxon>Shinella</taxon>
    </lineage>
</organism>
<dbReference type="Pfam" id="PF06169">
    <property type="entry name" value="DUF982"/>
    <property type="match status" value="1"/>
</dbReference>
<dbReference type="Gene3D" id="6.10.250.730">
    <property type="match status" value="1"/>
</dbReference>
<dbReference type="InterPro" id="IPR010385">
    <property type="entry name" value="DUF982"/>
</dbReference>
<evidence type="ECO:0000313" key="2">
    <source>
        <dbReference type="Proteomes" id="UP000996601"/>
    </source>
</evidence>
<gene>
    <name evidence="1" type="ORF">GB927_027265</name>
</gene>
<name>A0ABT1RF51_9HYPH</name>
<dbReference type="Proteomes" id="UP000996601">
    <property type="component" value="Unassembled WGS sequence"/>
</dbReference>
<comment type="caution">
    <text evidence="1">The sequence shown here is derived from an EMBL/GenBank/DDBJ whole genome shotgun (WGS) entry which is preliminary data.</text>
</comment>
<protein>
    <submittedName>
        <fullName evidence="1">DUF982 domain-containing protein</fullName>
    </submittedName>
</protein>